<protein>
    <submittedName>
        <fullName evidence="2">Cold-shock protein</fullName>
    </submittedName>
</protein>
<dbReference type="EMBL" id="WTUW01000001">
    <property type="protein sequence ID" value="MZR29136.1"/>
    <property type="molecule type" value="Genomic_DNA"/>
</dbReference>
<dbReference type="InterPro" id="IPR002059">
    <property type="entry name" value="CSP_DNA-bd"/>
</dbReference>
<keyword evidence="3" id="KW-1185">Reference proteome</keyword>
<dbReference type="PANTHER" id="PTHR11544">
    <property type="entry name" value="COLD SHOCK DOMAIN CONTAINING PROTEINS"/>
    <property type="match status" value="1"/>
</dbReference>
<proteinExistence type="predicted"/>
<comment type="caution">
    <text evidence="2">The sequence shown here is derived from an EMBL/GenBank/DDBJ whole genome shotgun (WGS) entry which is preliminary data.</text>
</comment>
<dbReference type="RefSeq" id="WP_161313628.1">
    <property type="nucleotide sequence ID" value="NZ_WTUW01000001.1"/>
</dbReference>
<name>A0A6L8W279_9PROT</name>
<dbReference type="AlphaFoldDB" id="A0A6L8W279"/>
<dbReference type="InterPro" id="IPR011129">
    <property type="entry name" value="CSD"/>
</dbReference>
<dbReference type="GO" id="GO:0005829">
    <property type="term" value="C:cytosol"/>
    <property type="evidence" value="ECO:0007669"/>
    <property type="project" value="UniProtKB-ARBA"/>
</dbReference>
<feature type="domain" description="CSD" evidence="1">
    <location>
        <begin position="98"/>
        <end position="163"/>
    </location>
</feature>
<dbReference type="Gene3D" id="2.40.50.140">
    <property type="entry name" value="Nucleic acid-binding proteins"/>
    <property type="match status" value="2"/>
</dbReference>
<dbReference type="SUPFAM" id="SSF50249">
    <property type="entry name" value="Nucleic acid-binding proteins"/>
    <property type="match status" value="2"/>
</dbReference>
<dbReference type="InterPro" id="IPR012340">
    <property type="entry name" value="NA-bd_OB-fold"/>
</dbReference>
<dbReference type="PRINTS" id="PR00050">
    <property type="entry name" value="COLDSHOCK"/>
</dbReference>
<gene>
    <name evidence="2" type="ORF">GQE98_00665</name>
</gene>
<reference evidence="2 3" key="1">
    <citation type="submission" date="2019-12" db="EMBL/GenBank/DDBJ databases">
        <title>Snethiella sp. nov. sp. isolated from sea sand.</title>
        <authorList>
            <person name="Kim J."/>
            <person name="Jeong S.E."/>
            <person name="Jung H.S."/>
            <person name="Jeon C.O."/>
        </authorList>
    </citation>
    <scope>NUCLEOTIDE SEQUENCE [LARGE SCALE GENOMIC DNA]</scope>
    <source>
        <strain evidence="2 3">DP05</strain>
    </source>
</reference>
<dbReference type="GO" id="GO:0003676">
    <property type="term" value="F:nucleic acid binding"/>
    <property type="evidence" value="ECO:0007669"/>
    <property type="project" value="InterPro"/>
</dbReference>
<sequence length="172" mass="18444">MHDLEASDELQLRPTKAVKCTVKWFNTTKGFGFVAPVQGTGDAFVHISVLEPHNLQGLPEGASIVCDLEVGDRGLQVKNIVEIGPAPVLEKESSSCHFILGTVKFFNSRKGFGFVTSDDGGPDIFVHMKALEKSGLGALKEGQRTRLKVLDSDKGPTAEGVQILAAELPDAE</sequence>
<feature type="domain" description="CSD" evidence="1">
    <location>
        <begin position="17"/>
        <end position="82"/>
    </location>
</feature>
<organism evidence="2 3">
    <name type="scientific">Sneathiella litorea</name>
    <dbReference type="NCBI Taxonomy" id="2606216"/>
    <lineage>
        <taxon>Bacteria</taxon>
        <taxon>Pseudomonadati</taxon>
        <taxon>Pseudomonadota</taxon>
        <taxon>Alphaproteobacteria</taxon>
        <taxon>Sneathiellales</taxon>
        <taxon>Sneathiellaceae</taxon>
        <taxon>Sneathiella</taxon>
    </lineage>
</organism>
<dbReference type="Pfam" id="PF00313">
    <property type="entry name" value="CSD"/>
    <property type="match status" value="2"/>
</dbReference>
<dbReference type="InterPro" id="IPR050181">
    <property type="entry name" value="Cold_shock_domain"/>
</dbReference>
<dbReference type="SMART" id="SM00357">
    <property type="entry name" value="CSP"/>
    <property type="match status" value="2"/>
</dbReference>
<dbReference type="CDD" id="cd04458">
    <property type="entry name" value="CSP_CDS"/>
    <property type="match status" value="2"/>
</dbReference>
<evidence type="ECO:0000259" key="1">
    <source>
        <dbReference type="PROSITE" id="PS51857"/>
    </source>
</evidence>
<accession>A0A6L8W279</accession>
<evidence type="ECO:0000313" key="2">
    <source>
        <dbReference type="EMBL" id="MZR29136.1"/>
    </source>
</evidence>
<dbReference type="Proteomes" id="UP000476030">
    <property type="component" value="Unassembled WGS sequence"/>
</dbReference>
<evidence type="ECO:0000313" key="3">
    <source>
        <dbReference type="Proteomes" id="UP000476030"/>
    </source>
</evidence>
<dbReference type="PROSITE" id="PS51857">
    <property type="entry name" value="CSD_2"/>
    <property type="match status" value="2"/>
</dbReference>